<evidence type="ECO:0000313" key="4">
    <source>
        <dbReference type="Proteomes" id="UP000322110"/>
    </source>
</evidence>
<accession>A0A5B2TKQ6</accession>
<organism evidence="3 4">
    <name type="scientific">Teichococcus oryzae</name>
    <dbReference type="NCBI Taxonomy" id="1608942"/>
    <lineage>
        <taxon>Bacteria</taxon>
        <taxon>Pseudomonadati</taxon>
        <taxon>Pseudomonadota</taxon>
        <taxon>Alphaproteobacteria</taxon>
        <taxon>Acetobacterales</taxon>
        <taxon>Roseomonadaceae</taxon>
        <taxon>Roseomonas</taxon>
    </lineage>
</organism>
<evidence type="ECO:0000313" key="3">
    <source>
        <dbReference type="EMBL" id="KAA2214498.1"/>
    </source>
</evidence>
<keyword evidence="4" id="KW-1185">Reference proteome</keyword>
<dbReference type="EMBL" id="VUKA01000001">
    <property type="protein sequence ID" value="KAA2214498.1"/>
    <property type="molecule type" value="Genomic_DNA"/>
</dbReference>
<comment type="similarity">
    <text evidence="1">Belongs to the amidase family.</text>
</comment>
<dbReference type="PANTHER" id="PTHR11895">
    <property type="entry name" value="TRANSAMIDASE"/>
    <property type="match status" value="1"/>
</dbReference>
<dbReference type="InterPro" id="IPR020556">
    <property type="entry name" value="Amidase_CS"/>
</dbReference>
<gene>
    <name evidence="3" type="ORF">F0Q34_01890</name>
</gene>
<dbReference type="PROSITE" id="PS00571">
    <property type="entry name" value="AMIDASES"/>
    <property type="match status" value="1"/>
</dbReference>
<dbReference type="PANTHER" id="PTHR11895:SF7">
    <property type="entry name" value="GLUTAMYL-TRNA(GLN) AMIDOTRANSFERASE SUBUNIT A, MITOCHONDRIAL"/>
    <property type="match status" value="1"/>
</dbReference>
<dbReference type="RefSeq" id="WP_149810434.1">
    <property type="nucleotide sequence ID" value="NZ_VUKA01000001.1"/>
</dbReference>
<dbReference type="Gene3D" id="3.90.1300.10">
    <property type="entry name" value="Amidase signature (AS) domain"/>
    <property type="match status" value="1"/>
</dbReference>
<dbReference type="NCBIfam" id="NF005687">
    <property type="entry name" value="PRK07487.1"/>
    <property type="match status" value="1"/>
</dbReference>
<dbReference type="InterPro" id="IPR000120">
    <property type="entry name" value="Amidase"/>
</dbReference>
<dbReference type="AlphaFoldDB" id="A0A5B2TKQ6"/>
<dbReference type="InterPro" id="IPR036928">
    <property type="entry name" value="AS_sf"/>
</dbReference>
<dbReference type="Proteomes" id="UP000322110">
    <property type="component" value="Unassembled WGS sequence"/>
</dbReference>
<dbReference type="SUPFAM" id="SSF75304">
    <property type="entry name" value="Amidase signature (AS) enzymes"/>
    <property type="match status" value="1"/>
</dbReference>
<dbReference type="InterPro" id="IPR023631">
    <property type="entry name" value="Amidase_dom"/>
</dbReference>
<dbReference type="GO" id="GO:0003824">
    <property type="term" value="F:catalytic activity"/>
    <property type="evidence" value="ECO:0007669"/>
    <property type="project" value="InterPro"/>
</dbReference>
<evidence type="ECO:0000256" key="1">
    <source>
        <dbReference type="ARBA" id="ARBA00009199"/>
    </source>
</evidence>
<comment type="caution">
    <text evidence="3">The sequence shown here is derived from an EMBL/GenBank/DDBJ whole genome shotgun (WGS) entry which is preliminary data.</text>
</comment>
<evidence type="ECO:0000259" key="2">
    <source>
        <dbReference type="Pfam" id="PF01425"/>
    </source>
</evidence>
<dbReference type="OrthoDB" id="9811471at2"/>
<protein>
    <submittedName>
        <fullName evidence="3">Amidase family protein</fullName>
    </submittedName>
</protein>
<reference evidence="3 4" key="1">
    <citation type="journal article" date="2015" name="Int. J. Syst. Evol. Microbiol.">
        <title>Roseomonas oryzae sp. nov., isolated from paddy rhizosphere soil.</title>
        <authorList>
            <person name="Ramaprasad E.V."/>
            <person name="Sasikala Ch."/>
            <person name="Ramana Ch.V."/>
        </authorList>
    </citation>
    <scope>NUCLEOTIDE SEQUENCE [LARGE SCALE GENOMIC DNA]</scope>
    <source>
        <strain evidence="3 4">KCTC 42542</strain>
    </source>
</reference>
<sequence length="469" mass="48878">MTNDLWRLSATEIASRIAARTITARQATESALARQAAVNPAINAVVAAMPEEALAAADAVDAALARGATPGPLAGVPVTVKVNMDQKGHATTNGLRIQRDLIAATDNPVVANLRKAGAVIIGRTNTPAFSLRWFTRNSLHGATRNPRNPALTPGGSSGGAGAAVAAGIGAIAHGTDIAGSIRFPAYVCGVHGLRPSLGRIPAWNASGPERAIGAQIMAVSGPLARSVADLRLALQAMSAEDAHDPWWVPAPLEGPALPKRAALCVRPEGLNTDPALERALRQAALALQEAGWSIVETPCPPLREPARLQAHLWMAEFRRNGAAAVAREGDPDASFIYAQMERLAGPCDLDGFHDALQARAGLVRQWQLFLRDYPLLLLPPCGELPFPDMLDVSSPEAFERVVEAQLPQIALPLMGVPALTLATGQVEGPHGAAPVGVQLVAGRFREDVLLAAGALIEAASPPVTACDPA</sequence>
<feature type="domain" description="Amidase" evidence="2">
    <location>
        <begin position="27"/>
        <end position="450"/>
    </location>
</feature>
<name>A0A5B2TKQ6_9PROT</name>
<proteinExistence type="inferred from homology"/>
<dbReference type="Pfam" id="PF01425">
    <property type="entry name" value="Amidase"/>
    <property type="match status" value="1"/>
</dbReference>